<feature type="transmembrane region" description="Helical" evidence="8">
    <location>
        <begin position="140"/>
        <end position="162"/>
    </location>
</feature>
<evidence type="ECO:0000256" key="3">
    <source>
        <dbReference type="ARBA" id="ARBA00022475"/>
    </source>
</evidence>
<dbReference type="Proteomes" id="UP000321201">
    <property type="component" value="Unassembled WGS sequence"/>
</dbReference>
<proteinExistence type="inferred from homology"/>
<keyword evidence="10" id="KW-1185">Reference proteome</keyword>
<accession>A0A5C7EV36</accession>
<dbReference type="OrthoDB" id="5296998at2"/>
<evidence type="ECO:0000313" key="9">
    <source>
        <dbReference type="EMBL" id="TXF12667.1"/>
    </source>
</evidence>
<evidence type="ECO:0000256" key="8">
    <source>
        <dbReference type="SAM" id="Phobius"/>
    </source>
</evidence>
<keyword evidence="7 8" id="KW-0472">Membrane</keyword>
<keyword evidence="4 8" id="KW-0812">Transmembrane</keyword>
<dbReference type="InParanoid" id="A0A5C7EV36"/>
<evidence type="ECO:0000256" key="6">
    <source>
        <dbReference type="ARBA" id="ARBA00022989"/>
    </source>
</evidence>
<keyword evidence="5" id="KW-0133">Cell shape</keyword>
<dbReference type="Pfam" id="PF04093">
    <property type="entry name" value="MreD"/>
    <property type="match status" value="1"/>
</dbReference>
<evidence type="ECO:0000256" key="2">
    <source>
        <dbReference type="ARBA" id="ARBA00007776"/>
    </source>
</evidence>
<dbReference type="GO" id="GO:0008360">
    <property type="term" value="P:regulation of cell shape"/>
    <property type="evidence" value="ECO:0007669"/>
    <property type="project" value="UniProtKB-KW"/>
</dbReference>
<feature type="transmembrane region" description="Helical" evidence="8">
    <location>
        <begin position="62"/>
        <end position="80"/>
    </location>
</feature>
<dbReference type="PANTHER" id="PTHR37484:SF1">
    <property type="entry name" value="ROD SHAPE-DETERMINING PROTEIN MRED"/>
    <property type="match status" value="1"/>
</dbReference>
<dbReference type="InterPro" id="IPR007227">
    <property type="entry name" value="Cell_shape_determining_MreD"/>
</dbReference>
<evidence type="ECO:0000256" key="1">
    <source>
        <dbReference type="ARBA" id="ARBA00004651"/>
    </source>
</evidence>
<sequence>MAVAPSRAEELLLPVRPGFIALTFIGAALLALLPWSGTALLVRPDFVAVVLLYWCIREPRRVGIGIAWALGLLMDVGYATLFGQNALAYSVLAFLGLTWRRRVLMFGPGGQVLHVAPMLVAEELVSLLVALAGGAPFPGWAVFLAALTGAALWPALSLLFTLPQKPKADPDAL</sequence>
<name>A0A5C7EV36_9PROT</name>
<dbReference type="GO" id="GO:0005886">
    <property type="term" value="C:plasma membrane"/>
    <property type="evidence" value="ECO:0007669"/>
    <property type="project" value="UniProtKB-SubCell"/>
</dbReference>
<dbReference type="EMBL" id="VPFL01000005">
    <property type="protein sequence ID" value="TXF12667.1"/>
    <property type="molecule type" value="Genomic_DNA"/>
</dbReference>
<gene>
    <name evidence="9" type="primary">mreD</name>
    <name evidence="9" type="ORF">FR698_05415</name>
</gene>
<comment type="caution">
    <text evidence="9">The sequence shown here is derived from an EMBL/GenBank/DDBJ whole genome shotgun (WGS) entry which is preliminary data.</text>
</comment>
<keyword evidence="6 8" id="KW-1133">Transmembrane helix</keyword>
<evidence type="ECO:0000313" key="10">
    <source>
        <dbReference type="Proteomes" id="UP000321201"/>
    </source>
</evidence>
<dbReference type="AlphaFoldDB" id="A0A5C7EV36"/>
<evidence type="ECO:0000256" key="5">
    <source>
        <dbReference type="ARBA" id="ARBA00022960"/>
    </source>
</evidence>
<dbReference type="NCBIfam" id="TIGR03426">
    <property type="entry name" value="shape_MreD"/>
    <property type="match status" value="1"/>
</dbReference>
<dbReference type="PIRSF" id="PIRSF018472">
    <property type="entry name" value="MreD_proteobac"/>
    <property type="match status" value="1"/>
</dbReference>
<dbReference type="FunCoup" id="A0A5C7EV36">
    <property type="interactions" value="109"/>
</dbReference>
<reference evidence="9 10" key="1">
    <citation type="submission" date="2019-08" db="EMBL/GenBank/DDBJ databases">
        <title>Pelomicrobium methylotrophicum gen. nov., sp. nov. a moderately thermophilic, facultatively anaerobic, lithoautotrophic and methylotrophic bacterium isolated from a terrestrial mud volcano.</title>
        <authorList>
            <person name="Slobodkina G.B."/>
            <person name="Merkel A.Y."/>
            <person name="Slobodkin A.I."/>
        </authorList>
    </citation>
    <scope>NUCLEOTIDE SEQUENCE [LARGE SCALE GENOMIC DNA]</scope>
    <source>
        <strain evidence="9 10">SM250</strain>
    </source>
</reference>
<keyword evidence="3" id="KW-1003">Cell membrane</keyword>
<comment type="subcellular location">
    <subcellularLocation>
        <location evidence="1">Cell membrane</location>
        <topology evidence="1">Multi-pass membrane protein</topology>
    </subcellularLocation>
</comment>
<feature type="transmembrane region" description="Helical" evidence="8">
    <location>
        <begin position="20"/>
        <end position="42"/>
    </location>
</feature>
<evidence type="ECO:0000256" key="7">
    <source>
        <dbReference type="ARBA" id="ARBA00023136"/>
    </source>
</evidence>
<dbReference type="RefSeq" id="WP_147799159.1">
    <property type="nucleotide sequence ID" value="NZ_VPFL01000005.1"/>
</dbReference>
<protein>
    <submittedName>
        <fullName evidence="9">Rod shape-determining protein MreD</fullName>
    </submittedName>
</protein>
<evidence type="ECO:0000256" key="4">
    <source>
        <dbReference type="ARBA" id="ARBA00022692"/>
    </source>
</evidence>
<organism evidence="9 10">
    <name type="scientific">Pelomicrobium methylotrophicum</name>
    <dbReference type="NCBI Taxonomy" id="2602750"/>
    <lineage>
        <taxon>Bacteria</taxon>
        <taxon>Pseudomonadati</taxon>
        <taxon>Pseudomonadota</taxon>
        <taxon>Hydrogenophilia</taxon>
        <taxon>Hydrogenophilia incertae sedis</taxon>
        <taxon>Pelomicrobium</taxon>
    </lineage>
</organism>
<comment type="similarity">
    <text evidence="2">Belongs to the MreD family.</text>
</comment>
<dbReference type="InterPro" id="IPR026034">
    <property type="entry name" value="MreD_proteobac"/>
</dbReference>
<dbReference type="PANTHER" id="PTHR37484">
    <property type="entry name" value="ROD SHAPE-DETERMINING PROTEIN MRED"/>
    <property type="match status" value="1"/>
</dbReference>